<dbReference type="AlphaFoldDB" id="A0A087TD76"/>
<dbReference type="SMART" id="SM00875">
    <property type="entry name" value="BACK"/>
    <property type="match status" value="1"/>
</dbReference>
<dbReference type="Gene3D" id="1.25.40.420">
    <property type="match status" value="1"/>
</dbReference>
<dbReference type="OrthoDB" id="6420239at2759"/>
<dbReference type="InterPro" id="IPR011333">
    <property type="entry name" value="SKP1/BTB/POZ_sf"/>
</dbReference>
<dbReference type="InterPro" id="IPR000210">
    <property type="entry name" value="BTB/POZ_dom"/>
</dbReference>
<dbReference type="PROSITE" id="PS50097">
    <property type="entry name" value="BTB"/>
    <property type="match status" value="1"/>
</dbReference>
<dbReference type="PANTHER" id="PTHR45774:SF3">
    <property type="entry name" value="BTB (POZ) DOMAIN-CONTAINING 2B-RELATED"/>
    <property type="match status" value="1"/>
</dbReference>
<evidence type="ECO:0000259" key="1">
    <source>
        <dbReference type="PROSITE" id="PS50097"/>
    </source>
</evidence>
<dbReference type="Pfam" id="PF00651">
    <property type="entry name" value="BTB"/>
    <property type="match status" value="1"/>
</dbReference>
<dbReference type="Proteomes" id="UP000054359">
    <property type="component" value="Unassembled WGS sequence"/>
</dbReference>
<gene>
    <name evidence="2" type="ORF">X975_20706</name>
</gene>
<reference evidence="2 3" key="1">
    <citation type="submission" date="2013-11" db="EMBL/GenBank/DDBJ databases">
        <title>Genome sequencing of Stegodyphus mimosarum.</title>
        <authorList>
            <person name="Bechsgaard J."/>
        </authorList>
    </citation>
    <scope>NUCLEOTIDE SEQUENCE [LARGE SCALE GENOMIC DNA]</scope>
</reference>
<dbReference type="Gene3D" id="3.30.710.10">
    <property type="entry name" value="Potassium Channel Kv1.1, Chain A"/>
    <property type="match status" value="1"/>
</dbReference>
<keyword evidence="3" id="KW-1185">Reference proteome</keyword>
<dbReference type="SUPFAM" id="SSF54695">
    <property type="entry name" value="POZ domain"/>
    <property type="match status" value="1"/>
</dbReference>
<name>A0A087TD76_STEMI</name>
<dbReference type="CDD" id="cd18186">
    <property type="entry name" value="BTB_POZ_ZBTB_KLHL-like"/>
    <property type="match status" value="1"/>
</dbReference>
<protein>
    <submittedName>
        <fullName evidence="2">BTB/POZ domain-containing protein 3</fullName>
    </submittedName>
</protein>
<dbReference type="OMA" id="RTICKLP"/>
<feature type="non-terminal residue" evidence="2">
    <location>
        <position position="494"/>
    </location>
</feature>
<organism evidence="2 3">
    <name type="scientific">Stegodyphus mimosarum</name>
    <name type="common">African social velvet spider</name>
    <dbReference type="NCBI Taxonomy" id="407821"/>
    <lineage>
        <taxon>Eukaryota</taxon>
        <taxon>Metazoa</taxon>
        <taxon>Ecdysozoa</taxon>
        <taxon>Arthropoda</taxon>
        <taxon>Chelicerata</taxon>
        <taxon>Arachnida</taxon>
        <taxon>Araneae</taxon>
        <taxon>Araneomorphae</taxon>
        <taxon>Entelegynae</taxon>
        <taxon>Eresoidea</taxon>
        <taxon>Eresidae</taxon>
        <taxon>Stegodyphus</taxon>
    </lineage>
</organism>
<dbReference type="PANTHER" id="PTHR45774">
    <property type="entry name" value="BTB/POZ DOMAIN-CONTAINING"/>
    <property type="match status" value="1"/>
</dbReference>
<feature type="domain" description="BTB" evidence="1">
    <location>
        <begin position="60"/>
        <end position="137"/>
    </location>
</feature>
<accession>A0A087TD76</accession>
<proteinExistence type="predicted"/>
<dbReference type="Pfam" id="PF07707">
    <property type="entry name" value="BACK"/>
    <property type="match status" value="1"/>
</dbReference>
<dbReference type="EMBL" id="KK114672">
    <property type="protein sequence ID" value="KFM63065.1"/>
    <property type="molecule type" value="Genomic_DNA"/>
</dbReference>
<dbReference type="SMART" id="SM00225">
    <property type="entry name" value="BTB"/>
    <property type="match status" value="1"/>
</dbReference>
<dbReference type="InterPro" id="IPR011705">
    <property type="entry name" value="BACK"/>
</dbReference>
<sequence>MAANSRYIPEKRMHWLSRSTTIHGDSFNNSTISEDSGRGMSGRFDIRQRIAHLYRKQLYTDVMFVIQCGIEPKPVFYAHKAILAAGSKHFAEMLFGSEDNLPKTTEPVKKLQINNVSPEAFRNVIEFLYTDDMYFDNEPLVIETLLTAKKFEIQPLIDRCESHLEEIELCNSTVCSLLQIATEHKIDALKNRCLSFIQENTGDVIKAEDFMKSPLSTVRTICKLQSLNLASEIELITAAFKWAEHQNTSSKRAAVEPVLRCLRFLVLEAKDFSNLLNQYPDIFTSHEALQIMMYLSNPGKGIDKLPSWCNKGTNRCSYVKPPVPSVSPVDTKIPPGQKKLEIALKPFSPQNFLSSLNCNLEIRCNCGRFQLIGLTLLFQEPIMKRSHIDTLTITVVVKPTNFRYKEILKITDSKEVQFTFQKGILFSQGQVASIQAAAENAEFYYFLQFDEKHLPQVDPRFTCSLGSSAKESKLFFIYEVFYVELPFRRPPSRR</sequence>
<evidence type="ECO:0000313" key="3">
    <source>
        <dbReference type="Proteomes" id="UP000054359"/>
    </source>
</evidence>
<evidence type="ECO:0000313" key="2">
    <source>
        <dbReference type="EMBL" id="KFM63065.1"/>
    </source>
</evidence>
<dbReference type="STRING" id="407821.A0A087TD76"/>